<evidence type="ECO:0000313" key="1">
    <source>
        <dbReference type="EMBL" id="ORV72894.1"/>
    </source>
</evidence>
<accession>A0A1X1VUX6</accession>
<sequence length="115" mass="13194">MTNDDVSRDRTAYLRQLALDSLNSYGGGFADLERVDRDLKSIIRSLNDVADPSWTSSLLRLWGQLEIIYALALDEERFRLSEEDEAYVQGVIAELRAKLRGYNLPPVRDTDEETR</sequence>
<protein>
    <recommendedName>
        <fullName evidence="3">Colicin D immunity protein domain-containing protein</fullName>
    </recommendedName>
</protein>
<gene>
    <name evidence="1" type="ORF">AWC07_03150</name>
</gene>
<dbReference type="EMBL" id="LQOX01000074">
    <property type="protein sequence ID" value="ORV72894.1"/>
    <property type="molecule type" value="Genomic_DNA"/>
</dbReference>
<dbReference type="STRING" id="1777.AWC07_03150"/>
<keyword evidence="2" id="KW-1185">Reference proteome</keyword>
<dbReference type="Proteomes" id="UP000193738">
    <property type="component" value="Unassembled WGS sequence"/>
</dbReference>
<comment type="caution">
    <text evidence="1">The sequence shown here is derived from an EMBL/GenBank/DDBJ whole genome shotgun (WGS) entry which is preliminary data.</text>
</comment>
<reference evidence="1 2" key="1">
    <citation type="submission" date="2016-01" db="EMBL/GenBank/DDBJ databases">
        <title>The new phylogeny of the genus Mycobacterium.</title>
        <authorList>
            <person name="Tarcisio F."/>
            <person name="Conor M."/>
            <person name="Antonella G."/>
            <person name="Elisabetta G."/>
            <person name="Giulia F.S."/>
            <person name="Sara T."/>
            <person name="Anna F."/>
            <person name="Clotilde B."/>
            <person name="Roberto B."/>
            <person name="Veronica D.S."/>
            <person name="Fabio R."/>
            <person name="Monica P."/>
            <person name="Olivier J."/>
            <person name="Enrico T."/>
            <person name="Nicola S."/>
        </authorList>
    </citation>
    <scope>NUCLEOTIDE SEQUENCE [LARGE SCALE GENOMIC DNA]</scope>
    <source>
        <strain evidence="1 2">DSM 43505</strain>
    </source>
</reference>
<dbReference type="AlphaFoldDB" id="A0A1X1VUX6"/>
<evidence type="ECO:0000313" key="2">
    <source>
        <dbReference type="Proteomes" id="UP000193738"/>
    </source>
</evidence>
<organism evidence="1 2">
    <name type="scientific">Mycobacterium gastri</name>
    <dbReference type="NCBI Taxonomy" id="1777"/>
    <lineage>
        <taxon>Bacteria</taxon>
        <taxon>Bacillati</taxon>
        <taxon>Actinomycetota</taxon>
        <taxon>Actinomycetes</taxon>
        <taxon>Mycobacteriales</taxon>
        <taxon>Mycobacteriaceae</taxon>
        <taxon>Mycobacterium</taxon>
    </lineage>
</organism>
<proteinExistence type="predicted"/>
<dbReference type="RefSeq" id="WP_036411483.1">
    <property type="nucleotide sequence ID" value="NZ_LQOX01000074.1"/>
</dbReference>
<name>A0A1X1VUX6_MYCGS</name>
<evidence type="ECO:0008006" key="3">
    <source>
        <dbReference type="Google" id="ProtNLM"/>
    </source>
</evidence>